<evidence type="ECO:0000256" key="6">
    <source>
        <dbReference type="SAM" id="Phobius"/>
    </source>
</evidence>
<dbReference type="Pfam" id="PF03772">
    <property type="entry name" value="Competence"/>
    <property type="match status" value="1"/>
</dbReference>
<dbReference type="NCBIfam" id="TIGR00361">
    <property type="entry name" value="ComEC_Rec2"/>
    <property type="match status" value="1"/>
</dbReference>
<dbReference type="Proteomes" id="UP000243807">
    <property type="component" value="Chromosome"/>
</dbReference>
<feature type="transmembrane region" description="Helical" evidence="6">
    <location>
        <begin position="273"/>
        <end position="295"/>
    </location>
</feature>
<dbReference type="PANTHER" id="PTHR30619:SF1">
    <property type="entry name" value="RECOMBINATION PROTEIN 2"/>
    <property type="match status" value="1"/>
</dbReference>
<dbReference type="GO" id="GO:0030420">
    <property type="term" value="P:establishment of competence for transformation"/>
    <property type="evidence" value="ECO:0007669"/>
    <property type="project" value="InterPro"/>
</dbReference>
<dbReference type="InterPro" id="IPR004477">
    <property type="entry name" value="ComEC_N"/>
</dbReference>
<dbReference type="InterPro" id="IPR004797">
    <property type="entry name" value="Competence_ComEC/Rec2"/>
</dbReference>
<evidence type="ECO:0000256" key="2">
    <source>
        <dbReference type="ARBA" id="ARBA00022475"/>
    </source>
</evidence>
<dbReference type="GO" id="GO:0005886">
    <property type="term" value="C:plasma membrane"/>
    <property type="evidence" value="ECO:0007669"/>
    <property type="project" value="UniProtKB-SubCell"/>
</dbReference>
<feature type="domain" description="Metallo-beta-lactamase" evidence="7">
    <location>
        <begin position="523"/>
        <end position="708"/>
    </location>
</feature>
<dbReference type="RefSeq" id="WP_076836301.1">
    <property type="nucleotide sequence ID" value="NZ_CP019434.1"/>
</dbReference>
<evidence type="ECO:0000313" key="9">
    <source>
        <dbReference type="Proteomes" id="UP000243807"/>
    </source>
</evidence>
<evidence type="ECO:0000259" key="7">
    <source>
        <dbReference type="SMART" id="SM00849"/>
    </source>
</evidence>
<dbReference type="KEGG" id="afy:BW247_05680"/>
<reference evidence="8 9" key="1">
    <citation type="submission" date="2017-01" db="EMBL/GenBank/DDBJ databases">
        <title>Draft sequence of Acidihalobacter ferrooxidans strain DSM 14175 (strain V8).</title>
        <authorList>
            <person name="Khaleque H.N."/>
            <person name="Ramsay J.P."/>
            <person name="Murphy R.J.T."/>
            <person name="Kaksonen A.H."/>
            <person name="Boxall N.J."/>
            <person name="Watkin E.L.J."/>
        </authorList>
    </citation>
    <scope>NUCLEOTIDE SEQUENCE [LARGE SCALE GENOMIC DNA]</scope>
    <source>
        <strain evidence="8 9">V8</strain>
    </source>
</reference>
<evidence type="ECO:0000256" key="5">
    <source>
        <dbReference type="ARBA" id="ARBA00023136"/>
    </source>
</evidence>
<feature type="transmembrane region" description="Helical" evidence="6">
    <location>
        <begin position="331"/>
        <end position="362"/>
    </location>
</feature>
<dbReference type="InterPro" id="IPR035681">
    <property type="entry name" value="ComA-like_MBL"/>
</dbReference>
<feature type="transmembrane region" description="Helical" evidence="6">
    <location>
        <begin position="464"/>
        <end position="484"/>
    </location>
</feature>
<dbReference type="PANTHER" id="PTHR30619">
    <property type="entry name" value="DNA INTERNALIZATION/COMPETENCE PROTEIN COMEC/REC2"/>
    <property type="match status" value="1"/>
</dbReference>
<dbReference type="SMART" id="SM00849">
    <property type="entry name" value="Lactamase_B"/>
    <property type="match status" value="1"/>
</dbReference>
<organism evidence="8 9">
    <name type="scientific">Acidihalobacter ferrooxydans</name>
    <dbReference type="NCBI Taxonomy" id="1765967"/>
    <lineage>
        <taxon>Bacteria</taxon>
        <taxon>Pseudomonadati</taxon>
        <taxon>Pseudomonadota</taxon>
        <taxon>Gammaproteobacteria</taxon>
        <taxon>Chromatiales</taxon>
        <taxon>Ectothiorhodospiraceae</taxon>
        <taxon>Acidihalobacter</taxon>
    </lineage>
</organism>
<sequence length="768" mass="82653">MTATVRAAIGVLLGVVAAQQFTQLPALAWALLLLPLALAAWRWRALRVLLWVGLGCAWAVWRADLVLGPTWPVSAMKQDVVITGHISGIAQTSGRSVRFRFAVDSARLKGRTLSRFPALVRLSWYGRHPQLRPGERWQLRVRLKPPTGFMNPGGFDYEAWLFRHGVRATGYVRPHGAQRLPGLTLTPAVRLDRLRFDLAQRVTAAVPDPAQRGVLLALTLGLRDGISQARWRTLLDTGTNHLVAISGLHVGLVAGLVLLLMRRLWSAVPGLALLFAAPRAAAVFALAAATAYAALAGFSVPTQRALIMLAVGLGGVLWWRQARPVQALSVALLVVLALDPLAVLDAGFWLSFAAVAVILYAVSGRTTGGWLHNWGRVQWALLLGLLPLTVLLFQRAAPIAPLANLLAVPWVGLIVVPLALLGTLALLVWPAAGALLLQLAGWVLSGLWPVLDFFAGLPWAHVRLGGGSGVALVFALLGGAWLLAPRGWPARWVGVVLFGPLLWPPPMYPAPGTWSLSLLDVGQGMAAVVQTAHHTLVFDAGPRYSANFNAGDAVVAPYLRSLGLRRLDMLVVSHDDSDHSGGVGAVLAAYPRTPVVASNASAWPAAQPCHAGEAWTWDGVRFEILSPLSDAQRGRNDRSCVLRIAGDGGSALLLSDIETRAERALVAHWGKRLAAQVMVVPHHGSTTSSSAVFLDTVHPQLALLSRGFGNRFGFPKQPVMARYARRGIAIADTAQEGTLTVRFSRTEGMRLLPGYRQRAGRYWNRAVH</sequence>
<feature type="transmembrane region" description="Helical" evidence="6">
    <location>
        <begin position="374"/>
        <end position="393"/>
    </location>
</feature>
<dbReference type="CDD" id="cd07731">
    <property type="entry name" value="ComA-like_MBL-fold"/>
    <property type="match status" value="1"/>
</dbReference>
<dbReference type="OrthoDB" id="9761531at2"/>
<dbReference type="STRING" id="1765967.BW247_05680"/>
<evidence type="ECO:0000256" key="4">
    <source>
        <dbReference type="ARBA" id="ARBA00022989"/>
    </source>
</evidence>
<feature type="transmembrane region" description="Helical" evidence="6">
    <location>
        <begin position="241"/>
        <end position="261"/>
    </location>
</feature>
<dbReference type="InterPro" id="IPR036866">
    <property type="entry name" value="RibonucZ/Hydroxyglut_hydro"/>
</dbReference>
<evidence type="ECO:0000256" key="1">
    <source>
        <dbReference type="ARBA" id="ARBA00004651"/>
    </source>
</evidence>
<keyword evidence="4 6" id="KW-1133">Transmembrane helix</keyword>
<feature type="transmembrane region" description="Helical" evidence="6">
    <location>
        <begin position="435"/>
        <end position="457"/>
    </location>
</feature>
<evidence type="ECO:0000313" key="8">
    <source>
        <dbReference type="EMBL" id="APZ42650.1"/>
    </source>
</evidence>
<dbReference type="EMBL" id="CP019434">
    <property type="protein sequence ID" value="APZ42650.1"/>
    <property type="molecule type" value="Genomic_DNA"/>
</dbReference>
<keyword evidence="5 6" id="KW-0472">Membrane</keyword>
<protein>
    <submittedName>
        <fullName evidence="8">DNA internalization-related competence protein ComEC/Rec2</fullName>
    </submittedName>
</protein>
<comment type="subcellular location">
    <subcellularLocation>
        <location evidence="1">Cell membrane</location>
        <topology evidence="1">Multi-pass membrane protein</topology>
    </subcellularLocation>
</comment>
<dbReference type="InterPro" id="IPR025405">
    <property type="entry name" value="DUF4131"/>
</dbReference>
<dbReference type="InterPro" id="IPR001279">
    <property type="entry name" value="Metallo-B-lactamas"/>
</dbReference>
<accession>A0A1P8UFP7</accession>
<feature type="transmembrane region" description="Helical" evidence="6">
    <location>
        <begin position="405"/>
        <end position="429"/>
    </location>
</feature>
<dbReference type="Pfam" id="PF00753">
    <property type="entry name" value="Lactamase_B"/>
    <property type="match status" value="1"/>
</dbReference>
<dbReference type="AlphaFoldDB" id="A0A1P8UFP7"/>
<name>A0A1P8UFP7_9GAMM</name>
<dbReference type="Gene3D" id="3.60.15.10">
    <property type="entry name" value="Ribonuclease Z/Hydroxyacylglutathione hydrolase-like"/>
    <property type="match status" value="1"/>
</dbReference>
<gene>
    <name evidence="8" type="ORF">BW247_05680</name>
</gene>
<feature type="transmembrane region" description="Helical" evidence="6">
    <location>
        <begin position="301"/>
        <end position="319"/>
    </location>
</feature>
<keyword evidence="9" id="KW-1185">Reference proteome</keyword>
<dbReference type="Pfam" id="PF13567">
    <property type="entry name" value="DUF4131"/>
    <property type="match status" value="1"/>
</dbReference>
<dbReference type="InterPro" id="IPR052159">
    <property type="entry name" value="Competence_DNA_uptake"/>
</dbReference>
<keyword evidence="3 6" id="KW-0812">Transmembrane</keyword>
<keyword evidence="2" id="KW-1003">Cell membrane</keyword>
<dbReference type="SUPFAM" id="SSF56281">
    <property type="entry name" value="Metallo-hydrolase/oxidoreductase"/>
    <property type="match status" value="1"/>
</dbReference>
<dbReference type="NCBIfam" id="TIGR00360">
    <property type="entry name" value="ComEC_N-term"/>
    <property type="match status" value="1"/>
</dbReference>
<proteinExistence type="predicted"/>
<feature type="transmembrane region" description="Helical" evidence="6">
    <location>
        <begin position="48"/>
        <end position="67"/>
    </location>
</feature>
<evidence type="ECO:0000256" key="3">
    <source>
        <dbReference type="ARBA" id="ARBA00022692"/>
    </source>
</evidence>